<accession>A0AA88YJ52</accession>
<evidence type="ECO:0000313" key="2">
    <source>
        <dbReference type="EMBL" id="KAK3097819.1"/>
    </source>
</evidence>
<feature type="compositionally biased region" description="Basic and acidic residues" evidence="1">
    <location>
        <begin position="149"/>
        <end position="165"/>
    </location>
</feature>
<feature type="region of interest" description="Disordered" evidence="1">
    <location>
        <begin position="149"/>
        <end position="173"/>
    </location>
</feature>
<evidence type="ECO:0000256" key="1">
    <source>
        <dbReference type="SAM" id="MobiDB-lite"/>
    </source>
</evidence>
<reference evidence="2" key="1">
    <citation type="submission" date="2019-08" db="EMBL/GenBank/DDBJ databases">
        <title>The improved chromosome-level genome for the pearl oyster Pinctada fucata martensii using PacBio sequencing and Hi-C.</title>
        <authorList>
            <person name="Zheng Z."/>
        </authorList>
    </citation>
    <scope>NUCLEOTIDE SEQUENCE</scope>
    <source>
        <strain evidence="2">ZZ-2019</strain>
        <tissue evidence="2">Adductor muscle</tissue>
    </source>
</reference>
<sequence>MGSCVEGRKTKIESTELGSIVSLQKQVANDAEEPLGKDLFDDEEECSEEQNDCLLDLEHENTSILCCDRKKEKRIDIVTYLSPEIGVKSKAEFTPLVSPTRKTLPFNVRELFKTAVNKEKQRSKLRSNIKELKLITGGNVIIRDKHMMEDQSREPAQDTQHKLSKDSGVATQSARPFRMSSAHLVLPKLALIGQQQLPSEVTSPSPQTEISKKGLILNGLDNQGRVGEMGQQEGVSGSSLAEMLLKAQEMLNSSRLDDAETQLLRLYQQMQEKPEDNTKILVQALIAKETMKMRFCIWTMQLKIPDIHNEKDLVYGGLEKVTLPDCLQDEVDCQEEVVLSPTALARYLLVLSHKMLGQMHQAGATHYGPLTRRCWVVIYLYCIQC</sequence>
<keyword evidence="3" id="KW-1185">Reference proteome</keyword>
<protein>
    <submittedName>
        <fullName evidence="2">Uncharacterized protein</fullName>
    </submittedName>
</protein>
<proteinExistence type="predicted"/>
<dbReference type="Proteomes" id="UP001186944">
    <property type="component" value="Unassembled WGS sequence"/>
</dbReference>
<dbReference type="AlphaFoldDB" id="A0AA88YJ52"/>
<dbReference type="EMBL" id="VSWD01000007">
    <property type="protein sequence ID" value="KAK3097819.1"/>
    <property type="molecule type" value="Genomic_DNA"/>
</dbReference>
<organism evidence="2 3">
    <name type="scientific">Pinctada imbricata</name>
    <name type="common">Atlantic pearl-oyster</name>
    <name type="synonym">Pinctada martensii</name>
    <dbReference type="NCBI Taxonomy" id="66713"/>
    <lineage>
        <taxon>Eukaryota</taxon>
        <taxon>Metazoa</taxon>
        <taxon>Spiralia</taxon>
        <taxon>Lophotrochozoa</taxon>
        <taxon>Mollusca</taxon>
        <taxon>Bivalvia</taxon>
        <taxon>Autobranchia</taxon>
        <taxon>Pteriomorphia</taxon>
        <taxon>Pterioida</taxon>
        <taxon>Pterioidea</taxon>
        <taxon>Pteriidae</taxon>
        <taxon>Pinctada</taxon>
    </lineage>
</organism>
<comment type="caution">
    <text evidence="2">The sequence shown here is derived from an EMBL/GenBank/DDBJ whole genome shotgun (WGS) entry which is preliminary data.</text>
</comment>
<evidence type="ECO:0000313" key="3">
    <source>
        <dbReference type="Proteomes" id="UP001186944"/>
    </source>
</evidence>
<name>A0AA88YJ52_PINIB</name>
<gene>
    <name evidence="2" type="ORF">FSP39_013475</name>
</gene>